<dbReference type="STRING" id="55209.HA50_24305"/>
<dbReference type="OrthoDB" id="9813050at2"/>
<dbReference type="RefSeq" id="WP_084879447.1">
    <property type="nucleotide sequence ID" value="NZ_JAGGMY010000005.1"/>
</dbReference>
<sequence>MAESQVPYYYEQTTNELVANLSDKRFKPYLINAGFKKEFAFALYLYNARMAKSFLYPLHVLEVTLRNRIHSVFRKQFSDNWCHDKYFRSILSSESRNVLDMGIDRANTHDVEDVVSTLSFDFWSNLFRPEYDRDIWQNLMVKLLPSQNITRKEFQKRVKLLNNFRNRIAHHEPIHKLDLSELHKVILETLQWISPEMSVWVKHFSTVNSSLRTRPHLNANDTVSYKTTSDNNFIQVSPEDNIDIDFSRRFIVCLNQDDLVAVIEKQHIADFLYSLRNNGELLISLREYTFSDVINFSSLKLNALRCPPTLNITHVSSLLKKKVMYIVIQQDKQIHGVIAKAHRKY</sequence>
<reference evidence="1 2" key="1">
    <citation type="journal article" date="2017" name="Antonie Van Leeuwenhoek">
        <title>Phylogenomic resolution of the bacterial genus Pantoea and its relationship with Erwinia and Tatumella.</title>
        <authorList>
            <person name="Palmer M."/>
            <person name="Steenkamp E.T."/>
            <person name="Coetzee M.P."/>
            <person name="Chan W.Y."/>
            <person name="van Zyl E."/>
            <person name="De Maayer P."/>
            <person name="Coutinho T.A."/>
            <person name="Blom J."/>
            <person name="Smits T.H."/>
            <person name="Duffy B."/>
            <person name="Venter S.N."/>
        </authorList>
    </citation>
    <scope>NUCLEOTIDE SEQUENCE [LARGE SCALE GENOMIC DNA]</scope>
    <source>
        <strain evidence="1 2">LMG 2657</strain>
    </source>
</reference>
<evidence type="ECO:0008006" key="3">
    <source>
        <dbReference type="Google" id="ProtNLM"/>
    </source>
</evidence>
<gene>
    <name evidence="1" type="ORF">HA50_24305</name>
</gene>
<organism evidence="1 2">
    <name type="scientific">Pantoea cypripedii</name>
    <name type="common">Pectobacterium cypripedii</name>
    <name type="synonym">Erwinia cypripedii</name>
    <dbReference type="NCBI Taxonomy" id="55209"/>
    <lineage>
        <taxon>Bacteria</taxon>
        <taxon>Pseudomonadati</taxon>
        <taxon>Pseudomonadota</taxon>
        <taxon>Gammaproteobacteria</taxon>
        <taxon>Enterobacterales</taxon>
        <taxon>Erwiniaceae</taxon>
        <taxon>Pantoea</taxon>
    </lineage>
</organism>
<evidence type="ECO:0000313" key="2">
    <source>
        <dbReference type="Proteomes" id="UP000193749"/>
    </source>
</evidence>
<name>A0A1X1EL93_PANCY</name>
<dbReference type="AlphaFoldDB" id="A0A1X1EL93"/>
<dbReference type="Proteomes" id="UP000193749">
    <property type="component" value="Unassembled WGS sequence"/>
</dbReference>
<accession>A0A1X1EL93</accession>
<dbReference type="EMBL" id="MLJI01000002">
    <property type="protein sequence ID" value="ORM89728.1"/>
    <property type="molecule type" value="Genomic_DNA"/>
</dbReference>
<protein>
    <recommendedName>
        <fullName evidence="3">Abi family protein</fullName>
    </recommendedName>
</protein>
<proteinExistence type="predicted"/>
<evidence type="ECO:0000313" key="1">
    <source>
        <dbReference type="EMBL" id="ORM89728.1"/>
    </source>
</evidence>
<keyword evidence="2" id="KW-1185">Reference proteome</keyword>
<comment type="caution">
    <text evidence="1">The sequence shown here is derived from an EMBL/GenBank/DDBJ whole genome shotgun (WGS) entry which is preliminary data.</text>
</comment>